<keyword evidence="1" id="KW-1133">Transmembrane helix</keyword>
<accession>A0A7J7CJ97</accession>
<keyword evidence="3" id="KW-1185">Reference proteome</keyword>
<comment type="caution">
    <text evidence="2">The sequence shown here is derived from an EMBL/GenBank/DDBJ whole genome shotgun (WGS) entry which is preliminary data.</text>
</comment>
<evidence type="ECO:0000313" key="3">
    <source>
        <dbReference type="Proteomes" id="UP000593562"/>
    </source>
</evidence>
<protein>
    <submittedName>
        <fullName evidence="2">Uncharacterized protein</fullName>
    </submittedName>
</protein>
<sequence>MKTNSIRILIQYHMMREKKKKKKKRRTSSMVQRVWTSWDKSLFDSVLPVNLTPGELVPVVVVVMMVMVLVTVVEKLFEINFASQESPIAQQITLMRELTVVDATTTSTAY</sequence>
<evidence type="ECO:0000256" key="1">
    <source>
        <dbReference type="SAM" id="Phobius"/>
    </source>
</evidence>
<reference evidence="2 3" key="1">
    <citation type="journal article" date="2020" name="Nat. Commun.">
        <title>Genome of Tripterygium wilfordii and identification of cytochrome P450 involved in triptolide biosynthesis.</title>
        <authorList>
            <person name="Tu L."/>
            <person name="Su P."/>
            <person name="Zhang Z."/>
            <person name="Gao L."/>
            <person name="Wang J."/>
            <person name="Hu T."/>
            <person name="Zhou J."/>
            <person name="Zhang Y."/>
            <person name="Zhao Y."/>
            <person name="Liu Y."/>
            <person name="Song Y."/>
            <person name="Tong Y."/>
            <person name="Lu Y."/>
            <person name="Yang J."/>
            <person name="Xu C."/>
            <person name="Jia M."/>
            <person name="Peters R.J."/>
            <person name="Huang L."/>
            <person name="Gao W."/>
        </authorList>
    </citation>
    <scope>NUCLEOTIDE SEQUENCE [LARGE SCALE GENOMIC DNA]</scope>
    <source>
        <strain evidence="3">cv. XIE 37</strain>
        <tissue evidence="2">Leaf</tissue>
    </source>
</reference>
<dbReference type="EMBL" id="JAAARO010000016">
    <property type="protein sequence ID" value="KAF5734076.1"/>
    <property type="molecule type" value="Genomic_DNA"/>
</dbReference>
<keyword evidence="1" id="KW-0472">Membrane</keyword>
<gene>
    <name evidence="2" type="ORF">HS088_TW16G00518</name>
</gene>
<organism evidence="2 3">
    <name type="scientific">Tripterygium wilfordii</name>
    <name type="common">Thunder God vine</name>
    <dbReference type="NCBI Taxonomy" id="458696"/>
    <lineage>
        <taxon>Eukaryota</taxon>
        <taxon>Viridiplantae</taxon>
        <taxon>Streptophyta</taxon>
        <taxon>Embryophyta</taxon>
        <taxon>Tracheophyta</taxon>
        <taxon>Spermatophyta</taxon>
        <taxon>Magnoliopsida</taxon>
        <taxon>eudicotyledons</taxon>
        <taxon>Gunneridae</taxon>
        <taxon>Pentapetalae</taxon>
        <taxon>rosids</taxon>
        <taxon>fabids</taxon>
        <taxon>Celastrales</taxon>
        <taxon>Celastraceae</taxon>
        <taxon>Tripterygium</taxon>
    </lineage>
</organism>
<evidence type="ECO:0000313" key="2">
    <source>
        <dbReference type="EMBL" id="KAF5734076.1"/>
    </source>
</evidence>
<dbReference type="InParanoid" id="A0A7J7CJ97"/>
<keyword evidence="1" id="KW-0812">Transmembrane</keyword>
<dbReference type="Proteomes" id="UP000593562">
    <property type="component" value="Unassembled WGS sequence"/>
</dbReference>
<feature type="transmembrane region" description="Helical" evidence="1">
    <location>
        <begin position="56"/>
        <end position="77"/>
    </location>
</feature>
<dbReference type="AlphaFoldDB" id="A0A7J7CJ97"/>
<proteinExistence type="predicted"/>
<name>A0A7J7CJ97_TRIWF</name>